<accession>A0ABY5V597</accession>
<feature type="domain" description="N-acetyltransferase" evidence="3">
    <location>
        <begin position="1"/>
        <end position="157"/>
    </location>
</feature>
<dbReference type="CDD" id="cd04301">
    <property type="entry name" value="NAT_SF"/>
    <property type="match status" value="1"/>
</dbReference>
<evidence type="ECO:0000256" key="2">
    <source>
        <dbReference type="ARBA" id="ARBA00023315"/>
    </source>
</evidence>
<evidence type="ECO:0000256" key="1">
    <source>
        <dbReference type="ARBA" id="ARBA00022679"/>
    </source>
</evidence>
<dbReference type="Gene3D" id="3.40.630.30">
    <property type="match status" value="1"/>
</dbReference>
<dbReference type="PANTHER" id="PTHR43072:SF23">
    <property type="entry name" value="UPF0039 PROTEIN C11D3.02C"/>
    <property type="match status" value="1"/>
</dbReference>
<dbReference type="PROSITE" id="PS51186">
    <property type="entry name" value="GNAT"/>
    <property type="match status" value="1"/>
</dbReference>
<dbReference type="PANTHER" id="PTHR43072">
    <property type="entry name" value="N-ACETYLTRANSFERASE"/>
    <property type="match status" value="1"/>
</dbReference>
<keyword evidence="2" id="KW-0012">Acyltransferase</keyword>
<reference evidence="4" key="1">
    <citation type="journal article" date="2022" name="Cell">
        <title>Design, construction, and in vivo augmentation of a complex gut microbiome.</title>
        <authorList>
            <person name="Cheng A.G."/>
            <person name="Ho P.Y."/>
            <person name="Aranda-Diaz A."/>
            <person name="Jain S."/>
            <person name="Yu F.B."/>
            <person name="Meng X."/>
            <person name="Wang M."/>
            <person name="Iakiviak M."/>
            <person name="Nagashima K."/>
            <person name="Zhao A."/>
            <person name="Murugkar P."/>
            <person name="Patil A."/>
            <person name="Atabakhsh K."/>
            <person name="Weakley A."/>
            <person name="Yan J."/>
            <person name="Brumbaugh A.R."/>
            <person name="Higginbottom S."/>
            <person name="Dimas A."/>
            <person name="Shiver A.L."/>
            <person name="Deutschbauer A."/>
            <person name="Neff N."/>
            <person name="Sonnenburg J.L."/>
            <person name="Huang K.C."/>
            <person name="Fischbach M.A."/>
        </authorList>
    </citation>
    <scope>NUCLEOTIDE SEQUENCE</scope>
    <source>
        <strain evidence="4">JC50</strain>
    </source>
</reference>
<sequence>MIRNVGIQDAQDIVDIYNNYIRNTTITFETEPLQADAMGKRISDISALYPFLAYEMNGKVIGYCYVHQWKERAAYKGVVELSIYLSSQCVGKGIGTELMLRMIEECRQRNYRVIITCVTGENDASKALQKKLGFDQVAHFKDIGLKFNRLIDIFYYELIL</sequence>
<dbReference type="InterPro" id="IPR016181">
    <property type="entry name" value="Acyl_CoA_acyltransferase"/>
</dbReference>
<dbReference type="RefSeq" id="WP_019150579.1">
    <property type="nucleotide sequence ID" value="NZ_CP102252.1"/>
</dbReference>
<dbReference type="EMBL" id="CP102252">
    <property type="protein sequence ID" value="UWN64803.1"/>
    <property type="molecule type" value="Genomic_DNA"/>
</dbReference>
<protein>
    <submittedName>
        <fullName evidence="4">GNAT family N-acetyltransferase</fullName>
    </submittedName>
</protein>
<evidence type="ECO:0000313" key="5">
    <source>
        <dbReference type="Proteomes" id="UP001058267"/>
    </source>
</evidence>
<gene>
    <name evidence="4" type="ORF">NQ519_13785</name>
</gene>
<dbReference type="InterPro" id="IPR000182">
    <property type="entry name" value="GNAT_dom"/>
</dbReference>
<evidence type="ECO:0000313" key="4">
    <source>
        <dbReference type="EMBL" id="UWN64803.1"/>
    </source>
</evidence>
<keyword evidence="1" id="KW-0808">Transferase</keyword>
<dbReference type="Proteomes" id="UP001058267">
    <property type="component" value="Chromosome"/>
</dbReference>
<proteinExistence type="predicted"/>
<dbReference type="SUPFAM" id="SSF55729">
    <property type="entry name" value="Acyl-CoA N-acyltransferases (Nat)"/>
    <property type="match status" value="1"/>
</dbReference>
<keyword evidence="5" id="KW-1185">Reference proteome</keyword>
<name>A0ABY5V597_9BACT</name>
<dbReference type="Pfam" id="PF13420">
    <property type="entry name" value="Acetyltransf_4"/>
    <property type="match status" value="1"/>
</dbReference>
<evidence type="ECO:0000259" key="3">
    <source>
        <dbReference type="PROSITE" id="PS51186"/>
    </source>
</evidence>
<organism evidence="4 5">
    <name type="scientific">Alistipes senegalensis JC50</name>
    <dbReference type="NCBI Taxonomy" id="1033732"/>
    <lineage>
        <taxon>Bacteria</taxon>
        <taxon>Pseudomonadati</taxon>
        <taxon>Bacteroidota</taxon>
        <taxon>Bacteroidia</taxon>
        <taxon>Bacteroidales</taxon>
        <taxon>Rikenellaceae</taxon>
        <taxon>Alistipes</taxon>
    </lineage>
</organism>